<gene>
    <name evidence="19" type="primary">LOC112259596</name>
</gene>
<feature type="coiled-coil region" evidence="16">
    <location>
        <begin position="606"/>
        <end position="706"/>
    </location>
</feature>
<dbReference type="GO" id="GO:0005525">
    <property type="term" value="F:GTP binding"/>
    <property type="evidence" value="ECO:0007669"/>
    <property type="project" value="UniProtKB-KW"/>
</dbReference>
<keyword evidence="12" id="KW-0342">GTP-binding</keyword>
<keyword evidence="16" id="KW-0175">Coiled coil</keyword>
<evidence type="ECO:0000256" key="4">
    <source>
        <dbReference type="ARBA" id="ARBA00004555"/>
    </source>
</evidence>
<reference evidence="20" key="1">
    <citation type="journal article" date="2018" name="PLoS ONE">
        <title>Chinook salmon (Oncorhynchus tshawytscha) genome and transcriptome.</title>
        <authorList>
            <person name="Christensen K.A."/>
            <person name="Leong J.S."/>
            <person name="Sakhrani D."/>
            <person name="Biagi C.A."/>
            <person name="Minkley D.R."/>
            <person name="Withler R.E."/>
            <person name="Rondeau E.B."/>
            <person name="Koop B.F."/>
            <person name="Devlin R.H."/>
        </authorList>
    </citation>
    <scope>NUCLEOTIDE SEQUENCE [LARGE SCALE GENOMIC DNA]</scope>
</reference>
<protein>
    <recommendedName>
        <fullName evidence="14">GTPase IMAP family member 8</fullName>
    </recommendedName>
    <alternativeName>
        <fullName evidence="15">Immune-associated nucleotide-binding protein 9</fullName>
    </alternativeName>
</protein>
<organism evidence="19 20">
    <name type="scientific">Oncorhynchus tshawytscha</name>
    <name type="common">Chinook salmon</name>
    <name type="synonym">Salmo tshawytscha</name>
    <dbReference type="NCBI Taxonomy" id="74940"/>
    <lineage>
        <taxon>Eukaryota</taxon>
        <taxon>Metazoa</taxon>
        <taxon>Chordata</taxon>
        <taxon>Craniata</taxon>
        <taxon>Vertebrata</taxon>
        <taxon>Euteleostomi</taxon>
        <taxon>Actinopterygii</taxon>
        <taxon>Neopterygii</taxon>
        <taxon>Teleostei</taxon>
        <taxon>Protacanthopterygii</taxon>
        <taxon>Salmoniformes</taxon>
        <taxon>Salmonidae</taxon>
        <taxon>Salmoninae</taxon>
        <taxon>Oncorhynchus</taxon>
    </lineage>
</organism>
<dbReference type="Proteomes" id="UP000694402">
    <property type="component" value="Unassembled WGS sequence"/>
</dbReference>
<feature type="domain" description="AIG1-type G" evidence="18">
    <location>
        <begin position="216"/>
        <end position="405"/>
    </location>
</feature>
<evidence type="ECO:0000259" key="18">
    <source>
        <dbReference type="PROSITE" id="PS51720"/>
    </source>
</evidence>
<evidence type="ECO:0000256" key="10">
    <source>
        <dbReference type="ARBA" id="ARBA00023034"/>
    </source>
</evidence>
<name>A0AAZ3RP29_ONCTS</name>
<feature type="region of interest" description="Disordered" evidence="17">
    <location>
        <begin position="726"/>
        <end position="746"/>
    </location>
</feature>
<evidence type="ECO:0000256" key="3">
    <source>
        <dbReference type="ARBA" id="ARBA00004514"/>
    </source>
</evidence>
<dbReference type="InterPro" id="IPR006703">
    <property type="entry name" value="G_AIG1"/>
</dbReference>
<feature type="domain" description="AIG1-type G" evidence="18">
    <location>
        <begin position="410"/>
        <end position="610"/>
    </location>
</feature>
<evidence type="ECO:0000313" key="19">
    <source>
        <dbReference type="Ensembl" id="ENSOTSP00005142823.1"/>
    </source>
</evidence>
<comment type="similarity">
    <text evidence="5">Belongs to the TRAFAC class TrmE-Era-EngA-EngB-Septin-like GTPase superfamily. AIG1/Toc34/Toc159-like paraseptin GTPase family. IAN subfamily.</text>
</comment>
<dbReference type="GO" id="GO:0005794">
    <property type="term" value="C:Golgi apparatus"/>
    <property type="evidence" value="ECO:0007669"/>
    <property type="project" value="UniProtKB-SubCell"/>
</dbReference>
<feature type="domain" description="AIG1-type G" evidence="18">
    <location>
        <begin position="22"/>
        <end position="211"/>
    </location>
</feature>
<comment type="function">
    <text evidence="13">Exerts an anti-apoptotic effect in the immune system and is involved in responses to infections.</text>
</comment>
<evidence type="ECO:0000256" key="7">
    <source>
        <dbReference type="ARBA" id="ARBA00022737"/>
    </source>
</evidence>
<evidence type="ECO:0000256" key="14">
    <source>
        <dbReference type="ARBA" id="ARBA00073539"/>
    </source>
</evidence>
<keyword evidence="8" id="KW-0547">Nucleotide-binding</keyword>
<reference evidence="19" key="3">
    <citation type="submission" date="2025-09" db="UniProtKB">
        <authorList>
            <consortium name="Ensembl"/>
        </authorList>
    </citation>
    <scope>IDENTIFICATION</scope>
</reference>
<evidence type="ECO:0000256" key="17">
    <source>
        <dbReference type="SAM" id="MobiDB-lite"/>
    </source>
</evidence>
<evidence type="ECO:0000256" key="13">
    <source>
        <dbReference type="ARBA" id="ARBA00056809"/>
    </source>
</evidence>
<keyword evidence="20" id="KW-1185">Reference proteome</keyword>
<keyword evidence="6" id="KW-0963">Cytoplasm</keyword>
<evidence type="ECO:0000256" key="5">
    <source>
        <dbReference type="ARBA" id="ARBA00008535"/>
    </source>
</evidence>
<dbReference type="FunFam" id="3.40.50.300:FF:000536">
    <property type="entry name" value="GTPase IMAP family member 8"/>
    <property type="match status" value="2"/>
</dbReference>
<evidence type="ECO:0000256" key="15">
    <source>
        <dbReference type="ARBA" id="ARBA00077278"/>
    </source>
</evidence>
<evidence type="ECO:0000256" key="8">
    <source>
        <dbReference type="ARBA" id="ARBA00022741"/>
    </source>
</evidence>
<reference evidence="19" key="2">
    <citation type="submission" date="2025-08" db="UniProtKB">
        <authorList>
            <consortium name="Ensembl"/>
        </authorList>
    </citation>
    <scope>IDENTIFICATION</scope>
</reference>
<dbReference type="Ensembl" id="ENSOTST00005156331.1">
    <property type="protein sequence ID" value="ENSOTSP00005142823.1"/>
    <property type="gene ID" value="ENSOTSG00005057740.1"/>
</dbReference>
<dbReference type="GO" id="GO:0005783">
    <property type="term" value="C:endoplasmic reticulum"/>
    <property type="evidence" value="ECO:0007669"/>
    <property type="project" value="UniProtKB-SubCell"/>
</dbReference>
<evidence type="ECO:0000256" key="12">
    <source>
        <dbReference type="ARBA" id="ARBA00023134"/>
    </source>
</evidence>
<keyword evidence="9" id="KW-0256">Endoplasmic reticulum</keyword>
<dbReference type="CDD" id="cd01852">
    <property type="entry name" value="AIG1"/>
    <property type="match status" value="1"/>
</dbReference>
<dbReference type="GeneID" id="112259596"/>
<evidence type="ECO:0000256" key="6">
    <source>
        <dbReference type="ARBA" id="ARBA00022490"/>
    </source>
</evidence>
<evidence type="ECO:0000256" key="2">
    <source>
        <dbReference type="ARBA" id="ARBA00004240"/>
    </source>
</evidence>
<dbReference type="GO" id="GO:0005829">
    <property type="term" value="C:cytosol"/>
    <property type="evidence" value="ECO:0007669"/>
    <property type="project" value="UniProtKB-SubCell"/>
</dbReference>
<dbReference type="RefSeq" id="XP_042166970.1">
    <property type="nucleotide sequence ID" value="XM_042311036.1"/>
</dbReference>
<accession>A0AAZ3RP29</accession>
<keyword evidence="11" id="KW-0496">Mitochondrion</keyword>
<evidence type="ECO:0000256" key="11">
    <source>
        <dbReference type="ARBA" id="ARBA00023128"/>
    </source>
</evidence>
<evidence type="ECO:0000256" key="16">
    <source>
        <dbReference type="SAM" id="Coils"/>
    </source>
</evidence>
<evidence type="ECO:0000256" key="9">
    <source>
        <dbReference type="ARBA" id="ARBA00022824"/>
    </source>
</evidence>
<dbReference type="Pfam" id="PF04548">
    <property type="entry name" value="AIG1"/>
    <property type="match status" value="3"/>
</dbReference>
<proteinExistence type="inferred from homology"/>
<keyword evidence="7" id="KW-0677">Repeat</keyword>
<dbReference type="InterPro" id="IPR045058">
    <property type="entry name" value="GIMA/IAN/Toc"/>
</dbReference>
<comment type="subcellular location">
    <subcellularLocation>
        <location evidence="3">Cytoplasm</location>
        <location evidence="3">Cytosol</location>
    </subcellularLocation>
    <subcellularLocation>
        <location evidence="2">Endoplasmic reticulum</location>
    </subcellularLocation>
    <subcellularLocation>
        <location evidence="4">Golgi apparatus</location>
    </subcellularLocation>
    <subcellularLocation>
        <location evidence="1">Mitochondrion</location>
    </subcellularLocation>
</comment>
<dbReference type="PANTHER" id="PTHR10903">
    <property type="entry name" value="GTPASE, IMAP FAMILY MEMBER-RELATED"/>
    <property type="match status" value="1"/>
</dbReference>
<sequence>MAQGFDNSFKIRHQSKLLQATSKPLQVVLLGKTGAGKSAAGNTILGRKTFFSKKSSKSVTADIEKQNVTIEGIDLVVYDTPGFCNSDQSEEQIQEKFQEVLKLTSSGPRVFLLVVKIDRLTEEEMRVISKVEGLLGESLLKQTWILFTRGDELEDQTIEELIADSDVVTEVMRKYGGRYHVFNNKRGDPEQVKSLLKKTSIYLNSTLSRSSSIRNLPERRMVLLGKTGVGKSATGNTILGRKDFVSKKSSKSVTVNIEKQNVTIEGIDLVVYDTPGFCNPDQSEEQIQEKFQEVLKLTSSGPRVFLLVVKTDRLTEEEKRVISKVEGLLGESLLKQTWILFTRGDELEDQTIEEFIADSDDLTEVMRKYSGRYHVFNNKRGDPEQVKSLLEKTSIYLNSTLSRSSSIRNLPERRMVLLGKSSVGKSATGNTILGGTSFHSESNWSPVTTKTEMKQAAVDGRDVSVVDTPGLFDTTLPAEELAMEIGRSIYESSPGPHAFLIVLRVNDRFTEQEKKAIEILESLFGSGLAKHAIILFTHGDALEGNGIEKLIGGNRDIRGVLEQCGGRYHVLNNKARGNRDQVTELMEKIDRMVEENGGTCYTNEMFEDAARIKKEEEERIQREEEERIQREIEERIQREEEERIQRVEEERFNMERRERERERMEMMEMMEMIERIQSERMERRERERERMEMMEMMEMIERIQSERMERRERERERMEMMEWMERERIQRERERPKQDDKSCEIM</sequence>
<dbReference type="GO" id="GO:0005739">
    <property type="term" value="C:mitochondrion"/>
    <property type="evidence" value="ECO:0007669"/>
    <property type="project" value="UniProtKB-SubCell"/>
</dbReference>
<dbReference type="AlphaFoldDB" id="A0AAZ3RP29"/>
<dbReference type="FunFam" id="3.40.50.300:FF:000366">
    <property type="entry name" value="GTPase, IMAP family member 2"/>
    <property type="match status" value="1"/>
</dbReference>
<dbReference type="PANTHER" id="PTHR10903:SF186">
    <property type="entry name" value="GTPASE IMAP FAMILY MEMBER 4-LIKE-RELATED"/>
    <property type="match status" value="1"/>
</dbReference>
<keyword evidence="10" id="KW-0333">Golgi apparatus</keyword>
<evidence type="ECO:0000256" key="1">
    <source>
        <dbReference type="ARBA" id="ARBA00004173"/>
    </source>
</evidence>
<dbReference type="PROSITE" id="PS51720">
    <property type="entry name" value="G_AIG1"/>
    <property type="match status" value="3"/>
</dbReference>
<dbReference type="GeneTree" id="ENSGT01140000282522"/>
<evidence type="ECO:0000313" key="20">
    <source>
        <dbReference type="Proteomes" id="UP000694402"/>
    </source>
</evidence>